<evidence type="ECO:0000256" key="1">
    <source>
        <dbReference type="ARBA" id="ARBA00022448"/>
    </source>
</evidence>
<organism evidence="5 6">
    <name type="scientific">Arenibacterium halophilum</name>
    <dbReference type="NCBI Taxonomy" id="2583821"/>
    <lineage>
        <taxon>Bacteria</taxon>
        <taxon>Pseudomonadati</taxon>
        <taxon>Pseudomonadota</taxon>
        <taxon>Alphaproteobacteria</taxon>
        <taxon>Rhodobacterales</taxon>
        <taxon>Paracoccaceae</taxon>
        <taxon>Arenibacterium</taxon>
    </lineage>
</organism>
<dbReference type="Proteomes" id="UP001191082">
    <property type="component" value="Unassembled WGS sequence"/>
</dbReference>
<evidence type="ECO:0000256" key="2">
    <source>
        <dbReference type="ARBA" id="ARBA00022741"/>
    </source>
</evidence>
<dbReference type="RefSeq" id="WP_138865651.1">
    <property type="nucleotide sequence ID" value="NZ_VCPC01000005.1"/>
</dbReference>
<dbReference type="PANTHER" id="PTHR45772">
    <property type="entry name" value="CONSERVED COMPONENT OF ABC TRANSPORTER FOR NATURAL AMINO ACIDS-RELATED"/>
    <property type="match status" value="1"/>
</dbReference>
<dbReference type="InterPro" id="IPR027417">
    <property type="entry name" value="P-loop_NTPase"/>
</dbReference>
<dbReference type="Gene3D" id="3.40.50.300">
    <property type="entry name" value="P-loop containing nucleotide triphosphate hydrolases"/>
    <property type="match status" value="1"/>
</dbReference>
<dbReference type="Pfam" id="PF00005">
    <property type="entry name" value="ABC_tran"/>
    <property type="match status" value="1"/>
</dbReference>
<dbReference type="SUPFAM" id="SSF52540">
    <property type="entry name" value="P-loop containing nucleoside triphosphate hydrolases"/>
    <property type="match status" value="1"/>
</dbReference>
<dbReference type="Pfam" id="PF12399">
    <property type="entry name" value="BCA_ABC_TP_C"/>
    <property type="match status" value="1"/>
</dbReference>
<feature type="domain" description="ABC transporter" evidence="4">
    <location>
        <begin position="6"/>
        <end position="253"/>
    </location>
</feature>
<dbReference type="SMART" id="SM00382">
    <property type="entry name" value="AAA"/>
    <property type="match status" value="1"/>
</dbReference>
<dbReference type="InterPro" id="IPR017871">
    <property type="entry name" value="ABC_transporter-like_CS"/>
</dbReference>
<name>A0ABY2X3D1_9RHOB</name>
<reference evidence="5 6" key="1">
    <citation type="submission" date="2019-05" db="EMBL/GenBank/DDBJ databases">
        <title>Marivita sp. nov. isolated from sea sediment.</title>
        <authorList>
            <person name="Kim W."/>
        </authorList>
    </citation>
    <scope>NUCLEOTIDE SEQUENCE [LARGE SCALE GENOMIC DNA]</scope>
    <source>
        <strain evidence="5 6">CAU 1492</strain>
    </source>
</reference>
<dbReference type="InterPro" id="IPR003593">
    <property type="entry name" value="AAA+_ATPase"/>
</dbReference>
<evidence type="ECO:0000313" key="5">
    <source>
        <dbReference type="EMBL" id="TMV09381.1"/>
    </source>
</evidence>
<dbReference type="CDD" id="cd03219">
    <property type="entry name" value="ABC_Mj1267_LivG_branched"/>
    <property type="match status" value="1"/>
</dbReference>
<dbReference type="PANTHER" id="PTHR45772:SF9">
    <property type="entry name" value="CONSERVED COMPONENT OF ABC TRANSPORTER FOR NATURAL AMINO ACIDS"/>
    <property type="match status" value="1"/>
</dbReference>
<keyword evidence="6" id="KW-1185">Reference proteome</keyword>
<dbReference type="GO" id="GO:0005524">
    <property type="term" value="F:ATP binding"/>
    <property type="evidence" value="ECO:0007669"/>
    <property type="project" value="UniProtKB-KW"/>
</dbReference>
<proteinExistence type="predicted"/>
<keyword evidence="1" id="KW-0813">Transport</keyword>
<evidence type="ECO:0000259" key="4">
    <source>
        <dbReference type="PROSITE" id="PS50893"/>
    </source>
</evidence>
<keyword evidence="2" id="KW-0547">Nucleotide-binding</keyword>
<dbReference type="EMBL" id="VCPC01000005">
    <property type="protein sequence ID" value="TMV09381.1"/>
    <property type="molecule type" value="Genomic_DNA"/>
</dbReference>
<gene>
    <name evidence="5" type="ORF">FGK64_19765</name>
</gene>
<keyword evidence="3 5" id="KW-0067">ATP-binding</keyword>
<dbReference type="PROSITE" id="PS00211">
    <property type="entry name" value="ABC_TRANSPORTER_1"/>
    <property type="match status" value="1"/>
</dbReference>
<dbReference type="InterPro" id="IPR003439">
    <property type="entry name" value="ABC_transporter-like_ATP-bd"/>
</dbReference>
<sequence length="257" mass="27129">MSDTILQLKGVIKEFRKFRAVGGAEGLTFDVRRGGFLGLIGPNGAGKSTTFNLISGVLEPTMGTVTFDGTDLSSLSIAEIAGLGLGRTFQTPRAFDSLSVLDNVMVGLAHDEEGPLAALLGRWKGTERALTGKAEAALERVGLIARRHDSVSNLSGGELRMLEVARQLVREPRILLLDEPTAGVDPTLQGKLSQILSDLHAQGTTLIVVEHNLGFLMSLADSVVVLQNGGLLAQGAPDDIRRDPAVIAAYLGADHEA</sequence>
<evidence type="ECO:0000256" key="3">
    <source>
        <dbReference type="ARBA" id="ARBA00022840"/>
    </source>
</evidence>
<dbReference type="InterPro" id="IPR032823">
    <property type="entry name" value="BCA_ABC_TP_C"/>
</dbReference>
<evidence type="ECO:0000313" key="6">
    <source>
        <dbReference type="Proteomes" id="UP001191082"/>
    </source>
</evidence>
<protein>
    <submittedName>
        <fullName evidence="5">ABC transporter ATP-binding protein</fullName>
    </submittedName>
</protein>
<dbReference type="InterPro" id="IPR051120">
    <property type="entry name" value="ABC_AA/LPS_Transport"/>
</dbReference>
<accession>A0ABY2X3D1</accession>
<comment type="caution">
    <text evidence="5">The sequence shown here is derived from an EMBL/GenBank/DDBJ whole genome shotgun (WGS) entry which is preliminary data.</text>
</comment>
<dbReference type="PROSITE" id="PS50893">
    <property type="entry name" value="ABC_TRANSPORTER_2"/>
    <property type="match status" value="1"/>
</dbReference>